<protein>
    <submittedName>
        <fullName evidence="2">Uncharacterized protein</fullName>
    </submittedName>
</protein>
<comment type="caution">
    <text evidence="2">The sequence shown here is derived from an EMBL/GenBank/DDBJ whole genome shotgun (WGS) entry which is preliminary data.</text>
</comment>
<keyword evidence="3" id="KW-1185">Reference proteome</keyword>
<feature type="transmembrane region" description="Helical" evidence="1">
    <location>
        <begin position="60"/>
        <end position="79"/>
    </location>
</feature>
<keyword evidence="1" id="KW-0472">Membrane</keyword>
<evidence type="ECO:0000313" key="3">
    <source>
        <dbReference type="Proteomes" id="UP000252519"/>
    </source>
</evidence>
<feature type="transmembrane region" description="Helical" evidence="1">
    <location>
        <begin position="103"/>
        <end position="123"/>
    </location>
</feature>
<dbReference type="AlphaFoldDB" id="A0A368F0F0"/>
<organism evidence="2 3">
    <name type="scientific">Ancylostoma caninum</name>
    <name type="common">Dog hookworm</name>
    <dbReference type="NCBI Taxonomy" id="29170"/>
    <lineage>
        <taxon>Eukaryota</taxon>
        <taxon>Metazoa</taxon>
        <taxon>Ecdysozoa</taxon>
        <taxon>Nematoda</taxon>
        <taxon>Chromadorea</taxon>
        <taxon>Rhabditida</taxon>
        <taxon>Rhabditina</taxon>
        <taxon>Rhabditomorpha</taxon>
        <taxon>Strongyloidea</taxon>
        <taxon>Ancylostomatidae</taxon>
        <taxon>Ancylostomatinae</taxon>
        <taxon>Ancylostoma</taxon>
    </lineage>
</organism>
<proteinExistence type="predicted"/>
<name>A0A368F0F0_ANCCA</name>
<gene>
    <name evidence="2" type="ORF">ANCCAN_29833</name>
</gene>
<reference evidence="2 3" key="1">
    <citation type="submission" date="2014-10" db="EMBL/GenBank/DDBJ databases">
        <title>Draft genome of the hookworm Ancylostoma caninum.</title>
        <authorList>
            <person name="Mitreva M."/>
        </authorList>
    </citation>
    <scope>NUCLEOTIDE SEQUENCE [LARGE SCALE GENOMIC DNA]</scope>
    <source>
        <strain evidence="2 3">Baltimore</strain>
    </source>
</reference>
<evidence type="ECO:0000313" key="2">
    <source>
        <dbReference type="EMBL" id="RCN24470.1"/>
    </source>
</evidence>
<dbReference type="STRING" id="29170.A0A368F0F0"/>
<accession>A0A368F0F0</accession>
<sequence length="129" mass="14975">MLETEKFHQRPFPYSILNILKICSVSVMEFFDKLSRWIDIATSSKRIQEHSLKIQVSENLFLCGVLFFLCLRLGPYYVLLNTPNQREEDGRSLSSSTFMRTGTLWKCAAFVPIIFMSNASLFAKNREHS</sequence>
<dbReference type="OrthoDB" id="844594at2759"/>
<dbReference type="Proteomes" id="UP000252519">
    <property type="component" value="Unassembled WGS sequence"/>
</dbReference>
<dbReference type="EMBL" id="JOJR01019535">
    <property type="protein sequence ID" value="RCN24470.1"/>
    <property type="molecule type" value="Genomic_DNA"/>
</dbReference>
<keyword evidence="1" id="KW-1133">Transmembrane helix</keyword>
<keyword evidence="1" id="KW-0812">Transmembrane</keyword>
<evidence type="ECO:0000256" key="1">
    <source>
        <dbReference type="SAM" id="Phobius"/>
    </source>
</evidence>